<evidence type="ECO:0000256" key="1">
    <source>
        <dbReference type="SAM" id="SignalP"/>
    </source>
</evidence>
<feature type="chain" id="PRO_5016648145" evidence="1">
    <location>
        <begin position="21"/>
        <end position="128"/>
    </location>
</feature>
<keyword evidence="1" id="KW-0732">Signal</keyword>
<dbReference type="RefSeq" id="WP_114509778.1">
    <property type="nucleotide sequence ID" value="NZ_QPMK01000003.1"/>
</dbReference>
<accession>A0A369TP03</accession>
<evidence type="ECO:0000313" key="2">
    <source>
        <dbReference type="EMBL" id="RDD67029.1"/>
    </source>
</evidence>
<dbReference type="AlphaFoldDB" id="A0A369TP03"/>
<feature type="signal peptide" evidence="1">
    <location>
        <begin position="1"/>
        <end position="20"/>
    </location>
</feature>
<reference evidence="2 3" key="1">
    <citation type="submission" date="2018-07" db="EMBL/GenBank/DDBJ databases">
        <title>Thalassococcus profundi sp. nov., a marine bacterium isolated from deep seawater of Okinawa Trough.</title>
        <authorList>
            <person name="Yu M."/>
        </authorList>
    </citation>
    <scope>NUCLEOTIDE SEQUENCE [LARGE SCALE GENOMIC DNA]</scope>
    <source>
        <strain evidence="2 3">WRAS1</strain>
    </source>
</reference>
<dbReference type="Proteomes" id="UP000253977">
    <property type="component" value="Unassembled WGS sequence"/>
</dbReference>
<comment type="caution">
    <text evidence="2">The sequence shown here is derived from an EMBL/GenBank/DDBJ whole genome shotgun (WGS) entry which is preliminary data.</text>
</comment>
<sequence length="128" mass="14210">MKTYLCAVLVWMLWTGSAIALPQDAQTRAKTFATCAGRMSALMEHQWMFDGAASDRTERVRAGFVALVDATLGGPVTGRQALAWRIDAKMAQARLLQLAQFGTDDRLRRQAKRSAWLYLSECESLLLG</sequence>
<proteinExistence type="predicted"/>
<dbReference type="OrthoDB" id="7872837at2"/>
<keyword evidence="3" id="KW-1185">Reference proteome</keyword>
<organism evidence="2 3">
    <name type="scientific">Thalassococcus profundi</name>
    <dbReference type="NCBI Taxonomy" id="2282382"/>
    <lineage>
        <taxon>Bacteria</taxon>
        <taxon>Pseudomonadati</taxon>
        <taxon>Pseudomonadota</taxon>
        <taxon>Alphaproteobacteria</taxon>
        <taxon>Rhodobacterales</taxon>
        <taxon>Roseobacteraceae</taxon>
        <taxon>Thalassococcus</taxon>
    </lineage>
</organism>
<dbReference type="EMBL" id="QPMK01000003">
    <property type="protein sequence ID" value="RDD67029.1"/>
    <property type="molecule type" value="Genomic_DNA"/>
</dbReference>
<name>A0A369TP03_9RHOB</name>
<protein>
    <submittedName>
        <fullName evidence="2">Uncharacterized protein</fullName>
    </submittedName>
</protein>
<gene>
    <name evidence="2" type="ORF">DU478_04595</name>
</gene>
<evidence type="ECO:0000313" key="3">
    <source>
        <dbReference type="Proteomes" id="UP000253977"/>
    </source>
</evidence>